<evidence type="ECO:0000313" key="3">
    <source>
        <dbReference type="Proteomes" id="UP000000768"/>
    </source>
</evidence>
<proteinExistence type="predicted"/>
<evidence type="ECO:0000313" key="2">
    <source>
        <dbReference type="EMBL" id="KXG23928.1"/>
    </source>
</evidence>
<gene>
    <name evidence="2" type="ORF">SORBI_3008G160100</name>
</gene>
<dbReference type="Proteomes" id="UP000000768">
    <property type="component" value="Chromosome 8"/>
</dbReference>
<dbReference type="Gramene" id="KXG23928">
    <property type="protein sequence ID" value="KXG23928"/>
    <property type="gene ID" value="SORBI_3008G160100"/>
</dbReference>
<reference evidence="3" key="2">
    <citation type="journal article" date="2018" name="Plant J.">
        <title>The Sorghum bicolor reference genome: improved assembly, gene annotations, a transcriptome atlas, and signatures of genome organization.</title>
        <authorList>
            <person name="McCormick R.F."/>
            <person name="Truong S.K."/>
            <person name="Sreedasyam A."/>
            <person name="Jenkins J."/>
            <person name="Shu S."/>
            <person name="Sims D."/>
            <person name="Kennedy M."/>
            <person name="Amirebrahimi M."/>
            <person name="Weers B.D."/>
            <person name="McKinley B."/>
            <person name="Mattison A."/>
            <person name="Morishige D.T."/>
            <person name="Grimwood J."/>
            <person name="Schmutz J."/>
            <person name="Mullet J.E."/>
        </authorList>
    </citation>
    <scope>NUCLEOTIDE SEQUENCE [LARGE SCALE GENOMIC DNA]</scope>
    <source>
        <strain evidence="3">cv. BTx623</strain>
    </source>
</reference>
<sequence length="68" mass="7515">MASGGHPQPCRGRRSRERAPKGSWPCRKLTARLREGAGNRPPVHPDSLFAREIYRASHLPRVGWGGGD</sequence>
<protein>
    <submittedName>
        <fullName evidence="2">Uncharacterized protein</fullName>
    </submittedName>
</protein>
<keyword evidence="3" id="KW-1185">Reference proteome</keyword>
<feature type="region of interest" description="Disordered" evidence="1">
    <location>
        <begin position="1"/>
        <end position="26"/>
    </location>
</feature>
<organism evidence="2 3">
    <name type="scientific">Sorghum bicolor</name>
    <name type="common">Sorghum</name>
    <name type="synonym">Sorghum vulgare</name>
    <dbReference type="NCBI Taxonomy" id="4558"/>
    <lineage>
        <taxon>Eukaryota</taxon>
        <taxon>Viridiplantae</taxon>
        <taxon>Streptophyta</taxon>
        <taxon>Embryophyta</taxon>
        <taxon>Tracheophyta</taxon>
        <taxon>Spermatophyta</taxon>
        <taxon>Magnoliopsida</taxon>
        <taxon>Liliopsida</taxon>
        <taxon>Poales</taxon>
        <taxon>Poaceae</taxon>
        <taxon>PACMAD clade</taxon>
        <taxon>Panicoideae</taxon>
        <taxon>Andropogonodae</taxon>
        <taxon>Andropogoneae</taxon>
        <taxon>Sorghinae</taxon>
        <taxon>Sorghum</taxon>
    </lineage>
</organism>
<name>A0A1B6PE20_SORBI</name>
<evidence type="ECO:0000256" key="1">
    <source>
        <dbReference type="SAM" id="MobiDB-lite"/>
    </source>
</evidence>
<dbReference type="AlphaFoldDB" id="A0A1B6PE20"/>
<dbReference type="InParanoid" id="A0A1B6PE20"/>
<accession>A0A1B6PE20</accession>
<reference evidence="2 3" key="1">
    <citation type="journal article" date="2009" name="Nature">
        <title>The Sorghum bicolor genome and the diversification of grasses.</title>
        <authorList>
            <person name="Paterson A.H."/>
            <person name="Bowers J.E."/>
            <person name="Bruggmann R."/>
            <person name="Dubchak I."/>
            <person name="Grimwood J."/>
            <person name="Gundlach H."/>
            <person name="Haberer G."/>
            <person name="Hellsten U."/>
            <person name="Mitros T."/>
            <person name="Poliakov A."/>
            <person name="Schmutz J."/>
            <person name="Spannagl M."/>
            <person name="Tang H."/>
            <person name="Wang X."/>
            <person name="Wicker T."/>
            <person name="Bharti A.K."/>
            <person name="Chapman J."/>
            <person name="Feltus F.A."/>
            <person name="Gowik U."/>
            <person name="Grigoriev I.V."/>
            <person name="Lyons E."/>
            <person name="Maher C.A."/>
            <person name="Martis M."/>
            <person name="Narechania A."/>
            <person name="Otillar R.P."/>
            <person name="Penning B.W."/>
            <person name="Salamov A.A."/>
            <person name="Wang Y."/>
            <person name="Zhang L."/>
            <person name="Carpita N.C."/>
            <person name="Freeling M."/>
            <person name="Gingle A.R."/>
            <person name="Hash C.T."/>
            <person name="Keller B."/>
            <person name="Klein P."/>
            <person name="Kresovich S."/>
            <person name="McCann M.C."/>
            <person name="Ming R."/>
            <person name="Peterson D.G."/>
            <person name="Mehboob-ur-Rahman"/>
            <person name="Ware D."/>
            <person name="Westhoff P."/>
            <person name="Mayer K.F."/>
            <person name="Messing J."/>
            <person name="Rokhsar D.S."/>
        </authorList>
    </citation>
    <scope>NUCLEOTIDE SEQUENCE [LARGE SCALE GENOMIC DNA]</scope>
    <source>
        <strain evidence="3">cv. BTx623</strain>
    </source>
</reference>
<dbReference type="EMBL" id="CM000767">
    <property type="protein sequence ID" value="KXG23928.1"/>
    <property type="molecule type" value="Genomic_DNA"/>
</dbReference>